<evidence type="ECO:0000313" key="7">
    <source>
        <dbReference type="EMBL" id="QEO13955.1"/>
    </source>
</evidence>
<dbReference type="InterPro" id="IPR006685">
    <property type="entry name" value="MscS_channel_2nd"/>
</dbReference>
<accession>A0A5C1YEQ9</accession>
<name>A0A5C1YEQ9_9MICO</name>
<dbReference type="PANTHER" id="PTHR30566:SF25">
    <property type="entry name" value="INNER MEMBRANE PROTEIN"/>
    <property type="match status" value="1"/>
</dbReference>
<keyword evidence="3 5" id="KW-1133">Transmembrane helix</keyword>
<dbReference type="PROSITE" id="PS50042">
    <property type="entry name" value="CNMP_BINDING_3"/>
    <property type="match status" value="1"/>
</dbReference>
<proteinExistence type="predicted"/>
<dbReference type="Pfam" id="PF00027">
    <property type="entry name" value="cNMP_binding"/>
    <property type="match status" value="1"/>
</dbReference>
<dbReference type="InterPro" id="IPR014710">
    <property type="entry name" value="RmlC-like_jellyroll"/>
</dbReference>
<keyword evidence="8" id="KW-1185">Reference proteome</keyword>
<feature type="transmembrane region" description="Helical" evidence="5">
    <location>
        <begin position="142"/>
        <end position="173"/>
    </location>
</feature>
<dbReference type="Gene3D" id="2.60.120.10">
    <property type="entry name" value="Jelly Rolls"/>
    <property type="match status" value="1"/>
</dbReference>
<evidence type="ECO:0000256" key="2">
    <source>
        <dbReference type="ARBA" id="ARBA00022692"/>
    </source>
</evidence>
<comment type="subcellular location">
    <subcellularLocation>
        <location evidence="1">Membrane</location>
    </subcellularLocation>
</comment>
<dbReference type="EMBL" id="CP043505">
    <property type="protein sequence ID" value="QEO13955.1"/>
    <property type="molecule type" value="Genomic_DNA"/>
</dbReference>
<dbReference type="PANTHER" id="PTHR30566">
    <property type="entry name" value="YNAI-RELATED MECHANOSENSITIVE ION CHANNEL"/>
    <property type="match status" value="1"/>
</dbReference>
<feature type="transmembrane region" description="Helical" evidence="5">
    <location>
        <begin position="78"/>
        <end position="99"/>
    </location>
</feature>
<dbReference type="InterPro" id="IPR023408">
    <property type="entry name" value="MscS_beta-dom_sf"/>
</dbReference>
<keyword evidence="2 5" id="KW-0812">Transmembrane</keyword>
<dbReference type="Gene3D" id="1.10.287.1260">
    <property type="match status" value="1"/>
</dbReference>
<keyword evidence="4 5" id="KW-0472">Membrane</keyword>
<evidence type="ECO:0000259" key="6">
    <source>
        <dbReference type="PROSITE" id="PS50042"/>
    </source>
</evidence>
<evidence type="ECO:0000256" key="3">
    <source>
        <dbReference type="ARBA" id="ARBA00022989"/>
    </source>
</evidence>
<dbReference type="InterPro" id="IPR010920">
    <property type="entry name" value="LSM_dom_sf"/>
</dbReference>
<dbReference type="OrthoDB" id="9775207at2"/>
<feature type="transmembrane region" description="Helical" evidence="5">
    <location>
        <begin position="47"/>
        <end position="66"/>
    </location>
</feature>
<sequence>MDAGVDTGWVIWAIAIAVGIPLVLVVLTEVLAELTRRRNPAAGPVRFLRNWVVPVAAVLVFLLFAVQQPAEQVGVRLVATLFGFLLILLVLAAFNVALFQNARAGTWRDRIPNIFVSIVRVLLILVGLALIFSWVWGADVGGFFTALGVTSIVIGLALQNAVGSVISGLLLLFEQPFTIGDWLDTGDVRGRVIDVNWRAVHIETPSGTRIVPNASLADASFTNLSRPPNGYHVSVDIAFGVDDPPFDVMAVLAEVAGALPMLAPGGRPVARYNGESAYTVDLPLRSPAVAAEAQGTFLAWLWYAARRRRLSLDGDSTDPVADPERLRAAVDQVAPLLHLDGPAAEAVLADSHLERYGVGEAVQRVGVVPRHLRVVVEGRMQLWVMAGDQRIDIATAEAGEYVGHTSLTREPAFVGATALDVTTVLVIPRATLDALVRSHPELARSIGRVIEKKRRLAEQAVATAGVARGSLLG</sequence>
<evidence type="ECO:0000313" key="8">
    <source>
        <dbReference type="Proteomes" id="UP000324678"/>
    </source>
</evidence>
<feature type="domain" description="Cyclic nucleotide-binding" evidence="6">
    <location>
        <begin position="335"/>
        <end position="407"/>
    </location>
</feature>
<feature type="transmembrane region" description="Helical" evidence="5">
    <location>
        <begin position="12"/>
        <end position="35"/>
    </location>
</feature>
<evidence type="ECO:0000256" key="1">
    <source>
        <dbReference type="ARBA" id="ARBA00004370"/>
    </source>
</evidence>
<dbReference type="SMART" id="SM00100">
    <property type="entry name" value="cNMP"/>
    <property type="match status" value="1"/>
</dbReference>
<reference evidence="7 8" key="1">
    <citation type="submission" date="2019-09" db="EMBL/GenBank/DDBJ databases">
        <title>Genome sequencing of strain KACC 19306.</title>
        <authorList>
            <person name="Heo J."/>
            <person name="Kim S.-J."/>
            <person name="Kim J.-S."/>
            <person name="Hong S.-B."/>
            <person name="Kwon S.-W."/>
        </authorList>
    </citation>
    <scope>NUCLEOTIDE SEQUENCE [LARGE SCALE GENOMIC DNA]</scope>
    <source>
        <strain evidence="7 8">KACC 19306</strain>
    </source>
</reference>
<dbReference type="Proteomes" id="UP000324678">
    <property type="component" value="Chromosome"/>
</dbReference>
<dbReference type="AlphaFoldDB" id="A0A5C1YEQ9"/>
<dbReference type="GO" id="GO:0055085">
    <property type="term" value="P:transmembrane transport"/>
    <property type="evidence" value="ECO:0007669"/>
    <property type="project" value="InterPro"/>
</dbReference>
<evidence type="ECO:0000256" key="5">
    <source>
        <dbReference type="SAM" id="Phobius"/>
    </source>
</evidence>
<dbReference type="KEGG" id="ail:FLP10_05605"/>
<gene>
    <name evidence="7" type="ORF">FLP10_05605</name>
</gene>
<dbReference type="GO" id="GO:0016020">
    <property type="term" value="C:membrane"/>
    <property type="evidence" value="ECO:0007669"/>
    <property type="project" value="UniProtKB-SubCell"/>
</dbReference>
<dbReference type="RefSeq" id="WP_149159978.1">
    <property type="nucleotide sequence ID" value="NZ_CP043505.1"/>
</dbReference>
<dbReference type="SUPFAM" id="SSF51206">
    <property type="entry name" value="cAMP-binding domain-like"/>
    <property type="match status" value="1"/>
</dbReference>
<protein>
    <submittedName>
        <fullName evidence="7">Mechanosensitive ion channel</fullName>
    </submittedName>
</protein>
<dbReference type="Pfam" id="PF00924">
    <property type="entry name" value="MS_channel_2nd"/>
    <property type="match status" value="1"/>
</dbReference>
<feature type="transmembrane region" description="Helical" evidence="5">
    <location>
        <begin position="111"/>
        <end position="136"/>
    </location>
</feature>
<dbReference type="InterPro" id="IPR000595">
    <property type="entry name" value="cNMP-bd_dom"/>
</dbReference>
<evidence type="ECO:0000256" key="4">
    <source>
        <dbReference type="ARBA" id="ARBA00023136"/>
    </source>
</evidence>
<dbReference type="InterPro" id="IPR018490">
    <property type="entry name" value="cNMP-bd_dom_sf"/>
</dbReference>
<dbReference type="Gene3D" id="2.30.30.60">
    <property type="match status" value="1"/>
</dbReference>
<dbReference type="CDD" id="cd00038">
    <property type="entry name" value="CAP_ED"/>
    <property type="match status" value="1"/>
</dbReference>
<dbReference type="SUPFAM" id="SSF50182">
    <property type="entry name" value="Sm-like ribonucleoproteins"/>
    <property type="match status" value="1"/>
</dbReference>
<organism evidence="7 8">
    <name type="scientific">Agromyces intestinalis</name>
    <dbReference type="NCBI Taxonomy" id="2592652"/>
    <lineage>
        <taxon>Bacteria</taxon>
        <taxon>Bacillati</taxon>
        <taxon>Actinomycetota</taxon>
        <taxon>Actinomycetes</taxon>
        <taxon>Micrococcales</taxon>
        <taxon>Microbacteriaceae</taxon>
        <taxon>Agromyces</taxon>
    </lineage>
</organism>